<dbReference type="FunFam" id="3.40.50.300:FF:000668">
    <property type="entry name" value="Chromosomal replication initiator protein DnaA"/>
    <property type="match status" value="1"/>
</dbReference>
<comment type="caution">
    <text evidence="14">The sequence shown here is derived from an EMBL/GenBank/DDBJ whole genome shotgun (WGS) entry which is preliminary data.</text>
</comment>
<gene>
    <name evidence="8" type="primary">dnaA</name>
    <name evidence="14" type="ORF">A3A20_02675</name>
</gene>
<name>A0A1F8DSM0_9BACT</name>
<dbReference type="PROSITE" id="PS01008">
    <property type="entry name" value="DNAA"/>
    <property type="match status" value="1"/>
</dbReference>
<dbReference type="InterPro" id="IPR038454">
    <property type="entry name" value="DnaA_N_sf"/>
</dbReference>
<dbReference type="InterPro" id="IPR001957">
    <property type="entry name" value="Chromosome_initiator_DnaA"/>
</dbReference>
<comment type="subunit">
    <text evidence="8">Oligomerizes as a right-handed, spiral filament on DNA at oriC.</text>
</comment>
<dbReference type="Gene3D" id="3.30.300.180">
    <property type="match status" value="1"/>
</dbReference>
<dbReference type="GO" id="GO:0006275">
    <property type="term" value="P:regulation of DNA replication"/>
    <property type="evidence" value="ECO:0007669"/>
    <property type="project" value="UniProtKB-UniRule"/>
</dbReference>
<dbReference type="InterPro" id="IPR018312">
    <property type="entry name" value="Chromosome_initiator_DnaA_CS"/>
</dbReference>
<organism evidence="14 15">
    <name type="scientific">Candidatus Wolfebacteria bacterium RIFCSPLOWO2_01_FULL_45_19</name>
    <dbReference type="NCBI Taxonomy" id="1802557"/>
    <lineage>
        <taxon>Bacteria</taxon>
        <taxon>Candidatus Wolfeibacteriota</taxon>
    </lineage>
</organism>
<dbReference type="Pfam" id="PF11638">
    <property type="entry name" value="DnaA_N"/>
    <property type="match status" value="1"/>
</dbReference>
<evidence type="ECO:0000256" key="7">
    <source>
        <dbReference type="ARBA" id="ARBA00023125"/>
    </source>
</evidence>
<comment type="domain">
    <text evidence="8">Domain I is involved in oligomerization and binding regulators, domain II is flexibile and of varying length in different bacteria, domain III forms the AAA+ region, while domain IV binds dsDNA.</text>
</comment>
<keyword evidence="7 8" id="KW-0238">DNA-binding</keyword>
<feature type="binding site" evidence="8">
    <location>
        <position position="165"/>
    </location>
    <ligand>
        <name>ATP</name>
        <dbReference type="ChEBI" id="CHEBI:30616"/>
    </ligand>
</feature>
<keyword evidence="6 8" id="KW-0446">Lipid-binding</keyword>
<keyword evidence="2 8" id="KW-0963">Cytoplasm</keyword>
<dbReference type="InterPro" id="IPR020591">
    <property type="entry name" value="Chromosome_initiator_DnaA-like"/>
</dbReference>
<feature type="region of interest" description="Domain IV, binds dsDNA" evidence="8">
    <location>
        <begin position="336"/>
        <end position="457"/>
    </location>
</feature>
<feature type="binding site" evidence="8">
    <location>
        <position position="162"/>
    </location>
    <ligand>
        <name>ATP</name>
        <dbReference type="ChEBI" id="CHEBI:30616"/>
    </ligand>
</feature>
<dbReference type="GO" id="GO:0005524">
    <property type="term" value="F:ATP binding"/>
    <property type="evidence" value="ECO:0007669"/>
    <property type="project" value="UniProtKB-UniRule"/>
</dbReference>
<evidence type="ECO:0000259" key="12">
    <source>
        <dbReference type="SMART" id="SM00382"/>
    </source>
</evidence>
<dbReference type="Gene3D" id="3.40.50.300">
    <property type="entry name" value="P-loop containing nucleotide triphosphate hydrolases"/>
    <property type="match status" value="1"/>
</dbReference>
<evidence type="ECO:0000313" key="14">
    <source>
        <dbReference type="EMBL" id="OGM91452.1"/>
    </source>
</evidence>
<dbReference type="InterPro" id="IPR027417">
    <property type="entry name" value="P-loop_NTPase"/>
</dbReference>
<evidence type="ECO:0000256" key="9">
    <source>
        <dbReference type="NCBIfam" id="TIGR00362"/>
    </source>
</evidence>
<dbReference type="PANTHER" id="PTHR30050:SF2">
    <property type="entry name" value="CHROMOSOMAL REPLICATION INITIATOR PROTEIN DNAA"/>
    <property type="match status" value="1"/>
</dbReference>
<feature type="binding site" evidence="8">
    <location>
        <position position="164"/>
    </location>
    <ligand>
        <name>ATP</name>
        <dbReference type="ChEBI" id="CHEBI:30616"/>
    </ligand>
</feature>
<dbReference type="GO" id="GO:0005737">
    <property type="term" value="C:cytoplasm"/>
    <property type="evidence" value="ECO:0007669"/>
    <property type="project" value="UniProtKB-SubCell"/>
</dbReference>
<dbReference type="InterPro" id="IPR013159">
    <property type="entry name" value="DnaA_C"/>
</dbReference>
<comment type="function">
    <text evidence="8 10">Plays an essential role in the initiation and regulation of chromosomal replication. ATP-DnaA binds to the origin of replication (oriC) to initiate formation of the DNA replication initiation complex once per cell cycle. Binds the DnaA box (a 9 base pair repeat at the origin) and separates the double-stranded (ds)DNA. Forms a right-handed helical filament on oriC DNA; dsDNA binds to the exterior of the filament while single-stranded (ss)DNA is stabiized in the filament's interior. The ATP-DnaA-oriC complex binds and stabilizes one strand of the AT-rich DNA unwinding element (DUE), permitting loading of DNA polymerase. After initiation quickly degrades to an ADP-DnaA complex that is not apt for DNA replication. Binds acidic phospholipids.</text>
</comment>
<evidence type="ECO:0000256" key="5">
    <source>
        <dbReference type="ARBA" id="ARBA00022840"/>
    </source>
</evidence>
<dbReference type="CDD" id="cd06571">
    <property type="entry name" value="Bac_DnaA_C"/>
    <property type="match status" value="1"/>
</dbReference>
<dbReference type="PANTHER" id="PTHR30050">
    <property type="entry name" value="CHROMOSOMAL REPLICATION INITIATOR PROTEIN DNAA"/>
    <property type="match status" value="1"/>
</dbReference>
<dbReference type="GO" id="GO:0006270">
    <property type="term" value="P:DNA replication initiation"/>
    <property type="evidence" value="ECO:0007669"/>
    <property type="project" value="UniProtKB-UniRule"/>
</dbReference>
<comment type="subcellular location">
    <subcellularLocation>
        <location evidence="8">Cytoplasm</location>
    </subcellularLocation>
</comment>
<proteinExistence type="inferred from homology"/>
<evidence type="ECO:0000256" key="8">
    <source>
        <dbReference type="HAMAP-Rule" id="MF_00377"/>
    </source>
</evidence>
<evidence type="ECO:0000256" key="1">
    <source>
        <dbReference type="ARBA" id="ARBA00006583"/>
    </source>
</evidence>
<dbReference type="GO" id="GO:0005886">
    <property type="term" value="C:plasma membrane"/>
    <property type="evidence" value="ECO:0007669"/>
    <property type="project" value="TreeGrafter"/>
</dbReference>
<dbReference type="Gene3D" id="1.10.8.60">
    <property type="match status" value="1"/>
</dbReference>
<reference evidence="14 15" key="1">
    <citation type="journal article" date="2016" name="Nat. Commun.">
        <title>Thousands of microbial genomes shed light on interconnected biogeochemical processes in an aquifer system.</title>
        <authorList>
            <person name="Anantharaman K."/>
            <person name="Brown C.T."/>
            <person name="Hug L.A."/>
            <person name="Sharon I."/>
            <person name="Castelle C.J."/>
            <person name="Probst A.J."/>
            <person name="Thomas B.C."/>
            <person name="Singh A."/>
            <person name="Wilkins M.J."/>
            <person name="Karaoz U."/>
            <person name="Brodie E.L."/>
            <person name="Williams K.H."/>
            <person name="Hubbard S.S."/>
            <person name="Banfield J.F."/>
        </authorList>
    </citation>
    <scope>NUCLEOTIDE SEQUENCE [LARGE SCALE GENOMIC DNA]</scope>
</reference>
<keyword evidence="5 8" id="KW-0067">ATP-binding</keyword>
<dbReference type="SUPFAM" id="SSF52540">
    <property type="entry name" value="P-loop containing nucleoside triphosphate hydrolases"/>
    <property type="match status" value="1"/>
</dbReference>
<dbReference type="GO" id="GO:0003688">
    <property type="term" value="F:DNA replication origin binding"/>
    <property type="evidence" value="ECO:0007669"/>
    <property type="project" value="UniProtKB-UniRule"/>
</dbReference>
<accession>A0A1F8DSM0</accession>
<evidence type="ECO:0000256" key="4">
    <source>
        <dbReference type="ARBA" id="ARBA00022741"/>
    </source>
</evidence>
<dbReference type="EMBL" id="MGIR01000002">
    <property type="protein sequence ID" value="OGM91452.1"/>
    <property type="molecule type" value="Genomic_DNA"/>
</dbReference>
<dbReference type="CDD" id="cd00009">
    <property type="entry name" value="AAA"/>
    <property type="match status" value="1"/>
</dbReference>
<dbReference type="Proteomes" id="UP000178946">
    <property type="component" value="Unassembled WGS sequence"/>
</dbReference>
<dbReference type="AlphaFoldDB" id="A0A1F8DSM0"/>
<evidence type="ECO:0000256" key="11">
    <source>
        <dbReference type="RuleBase" id="RU004227"/>
    </source>
</evidence>
<dbReference type="Pfam" id="PF08299">
    <property type="entry name" value="Bac_DnaA_C"/>
    <property type="match status" value="1"/>
</dbReference>
<evidence type="ECO:0000256" key="3">
    <source>
        <dbReference type="ARBA" id="ARBA00022705"/>
    </source>
</evidence>
<dbReference type="InterPro" id="IPR013317">
    <property type="entry name" value="DnaA_dom"/>
</dbReference>
<dbReference type="NCBIfam" id="TIGR00362">
    <property type="entry name" value="DnaA"/>
    <property type="match status" value="1"/>
</dbReference>
<dbReference type="SUPFAM" id="SSF48295">
    <property type="entry name" value="TrpR-like"/>
    <property type="match status" value="1"/>
</dbReference>
<dbReference type="InterPro" id="IPR024633">
    <property type="entry name" value="DnaA_N_dom"/>
</dbReference>
<dbReference type="SMART" id="SM00382">
    <property type="entry name" value="AAA"/>
    <property type="match status" value="1"/>
</dbReference>
<evidence type="ECO:0000256" key="10">
    <source>
        <dbReference type="RuleBase" id="RU000577"/>
    </source>
</evidence>
<protein>
    <recommendedName>
        <fullName evidence="8 9">Chromosomal replication initiator protein DnaA</fullName>
    </recommendedName>
</protein>
<keyword evidence="3 8" id="KW-0235">DNA replication</keyword>
<feature type="domain" description="AAA+ ATPase" evidence="12">
    <location>
        <begin position="151"/>
        <end position="284"/>
    </location>
</feature>
<comment type="caution">
    <text evidence="8">Lacks conserved residue(s) required for the propagation of feature annotation.</text>
</comment>
<dbReference type="Pfam" id="PF00308">
    <property type="entry name" value="Bac_DnaA"/>
    <property type="match status" value="1"/>
</dbReference>
<dbReference type="InterPro" id="IPR003593">
    <property type="entry name" value="AAA+_ATPase"/>
</dbReference>
<evidence type="ECO:0000259" key="13">
    <source>
        <dbReference type="SMART" id="SM00760"/>
    </source>
</evidence>
<keyword evidence="4 8" id="KW-0547">Nucleotide-binding</keyword>
<feature type="domain" description="Chromosomal replication initiator DnaA C-terminal" evidence="13">
    <location>
        <begin position="363"/>
        <end position="432"/>
    </location>
</feature>
<dbReference type="PRINTS" id="PR00051">
    <property type="entry name" value="DNAA"/>
</dbReference>
<sequence length="457" mass="52994">MKHMDLMDLNRAWETALAEIELQISRPNFATWLKNSRLADKKDGTATVALPNNFAKEWVKTKYHKIILAALRNLDNETKNVQYEVHPSLIKEQKAADEIQNIEMQNIIPEFRLDPETNLSPRYTFESFVVGTSNELACAAAYAVIKEVGTKYNPLFIYGGVGLGKTHLIQAIGNEIKKTHKEKLKIKYVTSEKFTNEVVWAIRNKRMDDIKQKYRDTDVLIIDDIQFIGGKEKTEEEFFHTFNVLYESKKQIIISSDRPPRSIPTLEERLRSRFASGMIADIGFPDYETRLAILKTKLDEQNRELDEEILSVIAKKVQRNIRELEGVLNKILFHLDRKKSDITPVFVEKIIENDFNQPAKNVTINDVLKAVADYFNVPSNDFIGRCRKREIVEPRQIAMYLLREEMKLSYPHIGEKLGNRDHTTVIHAYEKISKEITKNPSLNQKILYIKDSMYKNS</sequence>
<dbReference type="InterPro" id="IPR010921">
    <property type="entry name" value="Trp_repressor/repl_initiator"/>
</dbReference>
<evidence type="ECO:0000256" key="2">
    <source>
        <dbReference type="ARBA" id="ARBA00022490"/>
    </source>
</evidence>
<dbReference type="STRING" id="1802557.A3A20_02675"/>
<dbReference type="GO" id="GO:0008289">
    <property type="term" value="F:lipid binding"/>
    <property type="evidence" value="ECO:0007669"/>
    <property type="project" value="UniProtKB-KW"/>
</dbReference>
<feature type="binding site" evidence="8">
    <location>
        <position position="166"/>
    </location>
    <ligand>
        <name>ATP</name>
        <dbReference type="ChEBI" id="CHEBI:30616"/>
    </ligand>
</feature>
<dbReference type="Gene3D" id="1.10.1750.10">
    <property type="match status" value="1"/>
</dbReference>
<evidence type="ECO:0000256" key="6">
    <source>
        <dbReference type="ARBA" id="ARBA00023121"/>
    </source>
</evidence>
<comment type="similarity">
    <text evidence="1 8 11">Belongs to the DnaA family.</text>
</comment>
<feature type="region of interest" description="Domain I, interacts with DnaA modulators" evidence="8">
    <location>
        <begin position="1"/>
        <end position="115"/>
    </location>
</feature>
<dbReference type="HAMAP" id="MF_00377">
    <property type="entry name" value="DnaA_bact"/>
    <property type="match status" value="1"/>
</dbReference>
<dbReference type="SMART" id="SM00760">
    <property type="entry name" value="Bac_DnaA_C"/>
    <property type="match status" value="1"/>
</dbReference>
<evidence type="ECO:0000313" key="15">
    <source>
        <dbReference type="Proteomes" id="UP000178946"/>
    </source>
</evidence>